<keyword evidence="5" id="KW-1185">Reference proteome</keyword>
<reference evidence="5" key="2">
    <citation type="journal article" date="2023" name="MicrobiologyOpen">
        <title>Genomics of the tumorigenes clade of the family Rhizobiaceae and description of Rhizobium rhododendri sp. nov.</title>
        <authorList>
            <person name="Kuzmanovic N."/>
            <person name="diCenzo G.C."/>
            <person name="Bunk B."/>
            <person name="Sproeer C."/>
            <person name="Fruehling A."/>
            <person name="Neumann-Schaal M."/>
            <person name="Overmann J."/>
            <person name="Smalla K."/>
        </authorList>
    </citation>
    <scope>NUCLEOTIDE SEQUENCE [LARGE SCALE GENOMIC DNA]</scope>
    <source>
        <strain evidence="5">1078</strain>
    </source>
</reference>
<protein>
    <submittedName>
        <fullName evidence="4">Extensin family protein</fullName>
    </submittedName>
</protein>
<evidence type="ECO:0000256" key="2">
    <source>
        <dbReference type="SAM" id="SignalP"/>
    </source>
</evidence>
<feature type="compositionally biased region" description="Basic and acidic residues" evidence="1">
    <location>
        <begin position="93"/>
        <end position="108"/>
    </location>
</feature>
<sequence length="316" mass="33342">MLFRIASLVACVTLLTSATLPQTGPLPETRPDIKPAETAQPVAPIPEPKPQSVPVQETPAAKPPTEATPSDGTTSGKQGGDAPATKATTPDGDTSKPDADTGKDDKKSPVSNATDGKGNPPAEPLTIEPESDAEHQACLKDLQAMGAVFKDLPRIDDGDGCGIDKPISLSEALPGVKFKPEGTLRCEAALALSRWMKESVIPAGEAALKAAGPIVTINQASTYICRLRNNASTGKISEHARGNAIDIASFTFKDGRNVEVQPRKEDSTLAGAFQRAVSASGCLYFSTVLDPESDAAHEHHFHMDVLKRNGDFRYCH</sequence>
<proteinExistence type="predicted"/>
<feature type="region of interest" description="Disordered" evidence="1">
    <location>
        <begin position="20"/>
        <end position="127"/>
    </location>
</feature>
<dbReference type="Pfam" id="PF06904">
    <property type="entry name" value="Extensin-like_C"/>
    <property type="match status" value="1"/>
</dbReference>
<evidence type="ECO:0000256" key="1">
    <source>
        <dbReference type="SAM" id="MobiDB-lite"/>
    </source>
</evidence>
<gene>
    <name evidence="4" type="ORF">PR017_10305</name>
</gene>
<feature type="compositionally biased region" description="Low complexity" evidence="1">
    <location>
        <begin position="57"/>
        <end position="69"/>
    </location>
</feature>
<reference evidence="4 5" key="1">
    <citation type="journal article" date="2018" name="Sci. Rep.">
        <title>Rhizobium tumorigenes sp. nov., a novel plant tumorigenic bacterium isolated from cane gall tumors on thornless blackberry.</title>
        <authorList>
            <person name="Kuzmanovi N."/>
            <person name="Smalla K."/>
            <person name="Gronow S."/>
            <person name="PuBawska J."/>
        </authorList>
    </citation>
    <scope>NUCLEOTIDE SEQUENCE [LARGE SCALE GENOMIC DNA]</scope>
    <source>
        <strain evidence="4 5">1078</strain>
    </source>
</reference>
<organism evidence="4 5">
    <name type="scientific">Rhizobium tumorigenes</name>
    <dbReference type="NCBI Taxonomy" id="2041385"/>
    <lineage>
        <taxon>Bacteria</taxon>
        <taxon>Pseudomonadati</taxon>
        <taxon>Pseudomonadota</taxon>
        <taxon>Alphaproteobacteria</taxon>
        <taxon>Hyphomicrobiales</taxon>
        <taxon>Rhizobiaceae</taxon>
        <taxon>Rhizobium/Agrobacterium group</taxon>
        <taxon>Rhizobium</taxon>
    </lineage>
</organism>
<dbReference type="InterPro" id="IPR009683">
    <property type="entry name" value="Extensin-like_C"/>
</dbReference>
<dbReference type="Proteomes" id="UP000249499">
    <property type="component" value="Chromosome"/>
</dbReference>
<feature type="signal peptide" evidence="2">
    <location>
        <begin position="1"/>
        <end position="21"/>
    </location>
</feature>
<feature type="domain" description="Extensin-like C-terminal" evidence="3">
    <location>
        <begin position="136"/>
        <end position="316"/>
    </location>
</feature>
<keyword evidence="2" id="KW-0732">Signal</keyword>
<name>A0AAF1K328_9HYPH</name>
<evidence type="ECO:0000313" key="4">
    <source>
        <dbReference type="EMBL" id="WFR94234.1"/>
    </source>
</evidence>
<evidence type="ECO:0000259" key="3">
    <source>
        <dbReference type="Pfam" id="PF06904"/>
    </source>
</evidence>
<dbReference type="EMBL" id="CP117255">
    <property type="protein sequence ID" value="WFR94234.1"/>
    <property type="molecule type" value="Genomic_DNA"/>
</dbReference>
<feature type="chain" id="PRO_5042128118" evidence="2">
    <location>
        <begin position="22"/>
        <end position="316"/>
    </location>
</feature>
<dbReference type="KEGG" id="rtu:PR017_10305"/>
<evidence type="ECO:0000313" key="5">
    <source>
        <dbReference type="Proteomes" id="UP000249499"/>
    </source>
</evidence>
<accession>A0AAF1K328</accession>
<dbReference type="AlphaFoldDB" id="A0AAF1K328"/>
<dbReference type="RefSeq" id="WP_111222656.1">
    <property type="nucleotide sequence ID" value="NZ_CP117255.1"/>
</dbReference>